<dbReference type="GO" id="GO:0009507">
    <property type="term" value="C:chloroplast"/>
    <property type="evidence" value="ECO:0007669"/>
    <property type="project" value="TreeGrafter"/>
</dbReference>
<feature type="region of interest" description="Disordered" evidence="1">
    <location>
        <begin position="28"/>
        <end position="67"/>
    </location>
</feature>
<dbReference type="AlphaFoldDB" id="A0A9Q0HA46"/>
<gene>
    <name evidence="3" type="ORF">NE237_019889</name>
</gene>
<dbReference type="PANTHER" id="PTHR36729">
    <property type="entry name" value="EXPRESSED PROTEIN"/>
    <property type="match status" value="1"/>
</dbReference>
<comment type="caution">
    <text evidence="3">The sequence shown here is derived from an EMBL/GenBank/DDBJ whole genome shotgun (WGS) entry which is preliminary data.</text>
</comment>
<feature type="domain" description="DUF7734" evidence="2">
    <location>
        <begin position="157"/>
        <end position="244"/>
    </location>
</feature>
<dbReference type="PANTHER" id="PTHR36729:SF2">
    <property type="entry name" value="EXPRESSED PROTEIN"/>
    <property type="match status" value="1"/>
</dbReference>
<evidence type="ECO:0000313" key="3">
    <source>
        <dbReference type="EMBL" id="KAJ4959979.1"/>
    </source>
</evidence>
<evidence type="ECO:0000256" key="1">
    <source>
        <dbReference type="SAM" id="MobiDB-lite"/>
    </source>
</evidence>
<evidence type="ECO:0000313" key="4">
    <source>
        <dbReference type="Proteomes" id="UP001141806"/>
    </source>
</evidence>
<name>A0A9Q0HA46_9MAGN</name>
<feature type="compositionally biased region" description="Polar residues" evidence="1">
    <location>
        <begin position="54"/>
        <end position="67"/>
    </location>
</feature>
<reference evidence="3" key="1">
    <citation type="journal article" date="2023" name="Plant J.">
        <title>The genome of the king protea, Protea cynaroides.</title>
        <authorList>
            <person name="Chang J."/>
            <person name="Duong T.A."/>
            <person name="Schoeman C."/>
            <person name="Ma X."/>
            <person name="Roodt D."/>
            <person name="Barker N."/>
            <person name="Li Z."/>
            <person name="Van de Peer Y."/>
            <person name="Mizrachi E."/>
        </authorList>
    </citation>
    <scope>NUCLEOTIDE SEQUENCE</scope>
    <source>
        <tissue evidence="3">Young leaves</tissue>
    </source>
</reference>
<evidence type="ECO:0000259" key="2">
    <source>
        <dbReference type="Pfam" id="PF24869"/>
    </source>
</evidence>
<organism evidence="3 4">
    <name type="scientific">Protea cynaroides</name>
    <dbReference type="NCBI Taxonomy" id="273540"/>
    <lineage>
        <taxon>Eukaryota</taxon>
        <taxon>Viridiplantae</taxon>
        <taxon>Streptophyta</taxon>
        <taxon>Embryophyta</taxon>
        <taxon>Tracheophyta</taxon>
        <taxon>Spermatophyta</taxon>
        <taxon>Magnoliopsida</taxon>
        <taxon>Proteales</taxon>
        <taxon>Proteaceae</taxon>
        <taxon>Protea</taxon>
    </lineage>
</organism>
<dbReference type="InterPro" id="IPR056636">
    <property type="entry name" value="DUF7734"/>
</dbReference>
<accession>A0A9Q0HA46</accession>
<protein>
    <recommendedName>
        <fullName evidence="2">DUF7734 domain-containing protein</fullName>
    </recommendedName>
</protein>
<dbReference type="OrthoDB" id="2018366at2759"/>
<dbReference type="Proteomes" id="UP001141806">
    <property type="component" value="Unassembled WGS sequence"/>
</dbReference>
<dbReference type="Pfam" id="PF24869">
    <property type="entry name" value="DUF7734"/>
    <property type="match status" value="1"/>
</dbReference>
<keyword evidence="4" id="KW-1185">Reference proteome</keyword>
<proteinExistence type="predicted"/>
<dbReference type="EMBL" id="JAMYWD010000009">
    <property type="protein sequence ID" value="KAJ4959979.1"/>
    <property type="molecule type" value="Genomic_DNA"/>
</dbReference>
<sequence length="249" mass="27888">MDVTPHSSSSLQQLIEILLKLLNGGDDDKPISMEGEDVEPQSQLESAPLKEGTTCIQNPSPRPTFSTPQPLTTDLLLSMLKQGSFSTNQFPSSFLPFLINKTTSPYVAATRASSTVNVLNLQNLGIRSVRCTATRRRIRYEEDEDDDEDYGHNSDITMLESYSESIRDEVLLVRAMLDDQEEEVLIFKGFSSCLSYRTSPDPSQSVLPARAVIKSINRIKGPYNPSNVEYIEKDITWEAFRSRLLSSQS</sequence>